<keyword evidence="2" id="KW-1185">Reference proteome</keyword>
<name>A0A5E4Q219_9NEOP</name>
<organism evidence="1 2">
    <name type="scientific">Leptidea sinapis</name>
    <dbReference type="NCBI Taxonomy" id="189913"/>
    <lineage>
        <taxon>Eukaryota</taxon>
        <taxon>Metazoa</taxon>
        <taxon>Ecdysozoa</taxon>
        <taxon>Arthropoda</taxon>
        <taxon>Hexapoda</taxon>
        <taxon>Insecta</taxon>
        <taxon>Pterygota</taxon>
        <taxon>Neoptera</taxon>
        <taxon>Endopterygota</taxon>
        <taxon>Lepidoptera</taxon>
        <taxon>Glossata</taxon>
        <taxon>Ditrysia</taxon>
        <taxon>Papilionoidea</taxon>
        <taxon>Pieridae</taxon>
        <taxon>Dismorphiinae</taxon>
        <taxon>Leptidea</taxon>
    </lineage>
</organism>
<evidence type="ECO:0000313" key="1">
    <source>
        <dbReference type="EMBL" id="VVC91489.1"/>
    </source>
</evidence>
<sequence>MITATHCTLHTTVGCIGNEECTAKSHSIIKLLGPVRDVIVRPARHHYKPGETIAYVTLSDPAGTKVVVWDQLSLEEGLTLKSAVDQLEWISTWDQELESPLRLYRQLNSIIDVVCVAQQGLSKITQWLQNNLLTINILKSK</sequence>
<dbReference type="Proteomes" id="UP000324832">
    <property type="component" value="Unassembled WGS sequence"/>
</dbReference>
<reference evidence="1 2" key="1">
    <citation type="submission" date="2017-07" db="EMBL/GenBank/DDBJ databases">
        <authorList>
            <person name="Talla V."/>
            <person name="Backstrom N."/>
        </authorList>
    </citation>
    <scope>NUCLEOTIDE SEQUENCE [LARGE SCALE GENOMIC DNA]</scope>
</reference>
<gene>
    <name evidence="1" type="ORF">LSINAPIS_LOCUS4151</name>
</gene>
<protein>
    <submittedName>
        <fullName evidence="1">Uncharacterized protein</fullName>
    </submittedName>
</protein>
<dbReference type="AlphaFoldDB" id="A0A5E4Q219"/>
<dbReference type="EMBL" id="FZQP02001070">
    <property type="protein sequence ID" value="VVC91489.1"/>
    <property type="molecule type" value="Genomic_DNA"/>
</dbReference>
<accession>A0A5E4Q219</accession>
<proteinExistence type="predicted"/>
<evidence type="ECO:0000313" key="2">
    <source>
        <dbReference type="Proteomes" id="UP000324832"/>
    </source>
</evidence>